<evidence type="ECO:0000313" key="1">
    <source>
        <dbReference type="EMBL" id="KAK1867193.1"/>
    </source>
</evidence>
<protein>
    <submittedName>
        <fullName evidence="1">Uncharacterized protein</fullName>
    </submittedName>
</protein>
<name>A0ACC3CBG9_PYRYE</name>
<dbReference type="Proteomes" id="UP000798662">
    <property type="component" value="Chromosome 3"/>
</dbReference>
<evidence type="ECO:0000313" key="2">
    <source>
        <dbReference type="Proteomes" id="UP000798662"/>
    </source>
</evidence>
<comment type="caution">
    <text evidence="1">The sequence shown here is derived from an EMBL/GenBank/DDBJ whole genome shotgun (WGS) entry which is preliminary data.</text>
</comment>
<organism evidence="1 2">
    <name type="scientific">Pyropia yezoensis</name>
    <name type="common">Susabi-nori</name>
    <name type="synonym">Porphyra yezoensis</name>
    <dbReference type="NCBI Taxonomy" id="2788"/>
    <lineage>
        <taxon>Eukaryota</taxon>
        <taxon>Rhodophyta</taxon>
        <taxon>Bangiophyceae</taxon>
        <taxon>Bangiales</taxon>
        <taxon>Bangiaceae</taxon>
        <taxon>Pyropia</taxon>
    </lineage>
</organism>
<accession>A0ACC3CBG9</accession>
<sequence>MGLPAALHEADRGLSEATPGGHIFIYLGYLGAYPLSCVPPPPPVSPVPSACCRRRFLVGVGRQRQPLQQRGQRRHSMRWPRLGGADWSVWPRGCGSACRRCGFGAPYLPHHARSRNLCSCSSLSSSIMGAGRSGRAGGRAENK</sequence>
<keyword evidence="2" id="KW-1185">Reference proteome</keyword>
<gene>
    <name evidence="1" type="ORF">I4F81_009701</name>
</gene>
<dbReference type="EMBL" id="CM020620">
    <property type="protein sequence ID" value="KAK1867193.1"/>
    <property type="molecule type" value="Genomic_DNA"/>
</dbReference>
<reference evidence="1" key="1">
    <citation type="submission" date="2019-11" db="EMBL/GenBank/DDBJ databases">
        <title>Nori genome reveals adaptations in red seaweeds to the harsh intertidal environment.</title>
        <authorList>
            <person name="Wang D."/>
            <person name="Mao Y."/>
        </authorList>
    </citation>
    <scope>NUCLEOTIDE SEQUENCE</scope>
    <source>
        <tissue evidence="1">Gametophyte</tissue>
    </source>
</reference>
<proteinExistence type="predicted"/>